<evidence type="ECO:0000259" key="1">
    <source>
        <dbReference type="Pfam" id="PF03184"/>
    </source>
</evidence>
<dbReference type="InterPro" id="IPR050863">
    <property type="entry name" value="CenT-Element_Derived"/>
</dbReference>
<proteinExistence type="predicted"/>
<evidence type="ECO:0000313" key="3">
    <source>
        <dbReference type="Proteomes" id="UP000077202"/>
    </source>
</evidence>
<name>A0A176VEJ0_MARPO</name>
<dbReference type="EMBL" id="LVLJ01003984">
    <property type="protein sequence ID" value="OAE18883.1"/>
    <property type="molecule type" value="Genomic_DNA"/>
</dbReference>
<dbReference type="PANTHER" id="PTHR19303">
    <property type="entry name" value="TRANSPOSON"/>
    <property type="match status" value="1"/>
</dbReference>
<feature type="domain" description="DDE-1" evidence="1">
    <location>
        <begin position="34"/>
        <end position="204"/>
    </location>
</feature>
<keyword evidence="3" id="KW-1185">Reference proteome</keyword>
<dbReference type="InterPro" id="IPR004875">
    <property type="entry name" value="DDE_SF_endonuclease_dom"/>
</dbReference>
<reference evidence="2" key="1">
    <citation type="submission" date="2016-03" db="EMBL/GenBank/DDBJ databases">
        <title>Mechanisms controlling the formation of the plant cell surface in tip-growing cells are functionally conserved among land plants.</title>
        <authorList>
            <person name="Honkanen S."/>
            <person name="Jones V.A."/>
            <person name="Morieri G."/>
            <person name="Champion C."/>
            <person name="Hetherington A.J."/>
            <person name="Kelly S."/>
            <person name="Saint-Marcoux D."/>
            <person name="Proust H."/>
            <person name="Prescott H."/>
            <person name="Dolan L."/>
        </authorList>
    </citation>
    <scope>NUCLEOTIDE SEQUENCE [LARGE SCALE GENOMIC DNA]</scope>
    <source>
        <tissue evidence="2">Whole gametophyte</tissue>
    </source>
</reference>
<dbReference type="Proteomes" id="UP000077202">
    <property type="component" value="Unassembled WGS sequence"/>
</dbReference>
<organism evidence="2 3">
    <name type="scientific">Marchantia polymorpha subsp. ruderalis</name>
    <dbReference type="NCBI Taxonomy" id="1480154"/>
    <lineage>
        <taxon>Eukaryota</taxon>
        <taxon>Viridiplantae</taxon>
        <taxon>Streptophyta</taxon>
        <taxon>Embryophyta</taxon>
        <taxon>Marchantiophyta</taxon>
        <taxon>Marchantiopsida</taxon>
        <taxon>Marchantiidae</taxon>
        <taxon>Marchantiales</taxon>
        <taxon>Marchantiaceae</taxon>
        <taxon>Marchantia</taxon>
    </lineage>
</organism>
<dbReference type="GO" id="GO:0005634">
    <property type="term" value="C:nucleus"/>
    <property type="evidence" value="ECO:0007669"/>
    <property type="project" value="TreeGrafter"/>
</dbReference>
<evidence type="ECO:0000313" key="2">
    <source>
        <dbReference type="EMBL" id="OAE18883.1"/>
    </source>
</evidence>
<dbReference type="AlphaFoldDB" id="A0A176VEJ0"/>
<sequence>MTHAELISWVEKHLDMKADNSLAPKQLEGRKAQKERITLAICSNGDGSDKLPLWIIGKFWDPRCFRNLNGENLGCRYRWNLKAWMTQVIFLEWIKWFDLRMAERKVLLILDNCSAHIRVNNLLELRNTTVRYLSSNTTSKIQPCDAGIIWNLKAYYHRRFNEKILMSLDSNISYPEKIDILEGYQMAVAAWTLDVKPETISNCFHHCQICSKYTRLPRVTKDMVEPAAEVISELESQIRRFCYENPMNIRNLLNYPDEEVVTYKPSDEDIIAILKEPAVEIPGHEEEDDNEELPKICLDDAIFMLENLQHFWLQQEGVHTENLLSIRSMMDDACRI</sequence>
<dbReference type="PANTHER" id="PTHR19303:SF73">
    <property type="entry name" value="PROTEIN PDC2"/>
    <property type="match status" value="1"/>
</dbReference>
<comment type="caution">
    <text evidence="2">The sequence shown here is derived from an EMBL/GenBank/DDBJ whole genome shotgun (WGS) entry which is preliminary data.</text>
</comment>
<dbReference type="Pfam" id="PF03184">
    <property type="entry name" value="DDE_1"/>
    <property type="match status" value="1"/>
</dbReference>
<dbReference type="GO" id="GO:0003677">
    <property type="term" value="F:DNA binding"/>
    <property type="evidence" value="ECO:0007669"/>
    <property type="project" value="TreeGrafter"/>
</dbReference>
<protein>
    <recommendedName>
        <fullName evidence="1">DDE-1 domain-containing protein</fullName>
    </recommendedName>
</protein>
<accession>A0A176VEJ0</accession>
<gene>
    <name evidence="2" type="ORF">AXG93_3022s1070</name>
</gene>